<evidence type="ECO:0000259" key="1">
    <source>
        <dbReference type="PROSITE" id="PS51782"/>
    </source>
</evidence>
<dbReference type="SMART" id="SM00257">
    <property type="entry name" value="LysM"/>
    <property type="match status" value="1"/>
</dbReference>
<sequence length="346" mass="37841">MFRIISALLLIFSSLLLPVRPSLADQDQAPQLAEGAPARHVVVPGDTLWGIAATFLKEPYRWPEIWRLNRDEIRNPQRIYPGQVVVLDTSSGRPQLRIEAAPVVKLEPRVYSSEDRVAIPSIPQQAIAPFLSQPLVVDAHALDQAPRVVATRGDRVYAGAGDSVYVAGIKGPARLWQIYRPGKALIDPDSHETLGYEAVYLGKARVVREGEPSTVEILSSRQEIGRDDRLVPAAPTGVIRYVPHAPEKAISGRIISIYDGVGVGGNQSIVALSRGSRDGLAVGHVLAIYSGGEKLSERFDGKKERYQLPDEKNGLLFVFRVFDRVSYALVMDSSRPVAAGDFARSP</sequence>
<protein>
    <submittedName>
        <fullName evidence="2">LysM domain/BON superfamily protein</fullName>
    </submittedName>
</protein>
<dbReference type="PANTHER" id="PTHR34700:SF4">
    <property type="entry name" value="PHAGE-LIKE ELEMENT PBSX PROTEIN XKDP"/>
    <property type="match status" value="1"/>
</dbReference>
<comment type="caution">
    <text evidence="2">The sequence shown here is derived from an EMBL/GenBank/DDBJ whole genome shotgun (WGS) entry which is preliminary data.</text>
</comment>
<name>A0A1J5S083_9ZZZZ</name>
<dbReference type="PROSITE" id="PS51782">
    <property type="entry name" value="LYSM"/>
    <property type="match status" value="1"/>
</dbReference>
<dbReference type="InterPro" id="IPR052196">
    <property type="entry name" value="Bact_Kbp"/>
</dbReference>
<accession>A0A1J5S083</accession>
<dbReference type="Pfam" id="PF01476">
    <property type="entry name" value="LysM"/>
    <property type="match status" value="1"/>
</dbReference>
<proteinExistence type="predicted"/>
<feature type="domain" description="LysM" evidence="1">
    <location>
        <begin position="38"/>
        <end position="87"/>
    </location>
</feature>
<dbReference type="SUPFAM" id="SSF54106">
    <property type="entry name" value="LysM domain"/>
    <property type="match status" value="1"/>
</dbReference>
<dbReference type="InterPro" id="IPR018392">
    <property type="entry name" value="LysM"/>
</dbReference>
<evidence type="ECO:0000313" key="2">
    <source>
        <dbReference type="EMBL" id="OIQ97716.1"/>
    </source>
</evidence>
<dbReference type="Gene3D" id="3.10.350.10">
    <property type="entry name" value="LysM domain"/>
    <property type="match status" value="1"/>
</dbReference>
<dbReference type="PANTHER" id="PTHR34700">
    <property type="entry name" value="POTASSIUM BINDING PROTEIN KBP"/>
    <property type="match status" value="1"/>
</dbReference>
<dbReference type="AlphaFoldDB" id="A0A1J5S083"/>
<reference evidence="2" key="1">
    <citation type="submission" date="2016-10" db="EMBL/GenBank/DDBJ databases">
        <title>Sequence of Gallionella enrichment culture.</title>
        <authorList>
            <person name="Poehlein A."/>
            <person name="Muehling M."/>
            <person name="Daniel R."/>
        </authorList>
    </citation>
    <scope>NUCLEOTIDE SEQUENCE</scope>
</reference>
<dbReference type="InterPro" id="IPR036779">
    <property type="entry name" value="LysM_dom_sf"/>
</dbReference>
<dbReference type="EMBL" id="MLJW01000129">
    <property type="protein sequence ID" value="OIQ97716.1"/>
    <property type="molecule type" value="Genomic_DNA"/>
</dbReference>
<gene>
    <name evidence="2" type="ORF">GALL_203370</name>
</gene>
<organism evidence="2">
    <name type="scientific">mine drainage metagenome</name>
    <dbReference type="NCBI Taxonomy" id="410659"/>
    <lineage>
        <taxon>unclassified sequences</taxon>
        <taxon>metagenomes</taxon>
        <taxon>ecological metagenomes</taxon>
    </lineage>
</organism>
<dbReference type="CDD" id="cd00118">
    <property type="entry name" value="LysM"/>
    <property type="match status" value="1"/>
</dbReference>